<gene>
    <name evidence="1" type="ORF">GTS_11460</name>
</gene>
<comment type="caution">
    <text evidence="1">The sequence shown here is derived from an EMBL/GenBank/DDBJ whole genome shotgun (WGS) entry which is preliminary data.</text>
</comment>
<dbReference type="Proteomes" id="UP000298860">
    <property type="component" value="Unassembled WGS sequence"/>
</dbReference>
<dbReference type="AlphaFoldDB" id="A0A4D4J6E5"/>
<evidence type="ECO:0000313" key="2">
    <source>
        <dbReference type="Proteomes" id="UP000298860"/>
    </source>
</evidence>
<dbReference type="RefSeq" id="WP_137812657.1">
    <property type="nucleotide sequence ID" value="NZ_BJFL01000003.1"/>
</dbReference>
<organism evidence="1 2">
    <name type="scientific">Gandjariella thermophila</name>
    <dbReference type="NCBI Taxonomy" id="1931992"/>
    <lineage>
        <taxon>Bacteria</taxon>
        <taxon>Bacillati</taxon>
        <taxon>Actinomycetota</taxon>
        <taxon>Actinomycetes</taxon>
        <taxon>Pseudonocardiales</taxon>
        <taxon>Pseudonocardiaceae</taxon>
        <taxon>Gandjariella</taxon>
    </lineage>
</organism>
<evidence type="ECO:0000313" key="1">
    <source>
        <dbReference type="EMBL" id="GDY29513.1"/>
    </source>
</evidence>
<dbReference type="EMBL" id="BJFL01000003">
    <property type="protein sequence ID" value="GDY29513.1"/>
    <property type="molecule type" value="Genomic_DNA"/>
</dbReference>
<keyword evidence="2" id="KW-1185">Reference proteome</keyword>
<protein>
    <submittedName>
        <fullName evidence="1">Uncharacterized protein</fullName>
    </submittedName>
</protein>
<name>A0A4D4J6E5_9PSEU</name>
<sequence length="107" mass="11514">MRAKAIIGAVLFLTLVIYGLAHSGNAVDTSNNTPAPLPTYSFTVPTTTTTTLLPLLTFSTPAPLPTDTYQPSPGTYEPGPAPHVPYVPLPHHEDHFHCGIHGCHFHF</sequence>
<proteinExistence type="predicted"/>
<accession>A0A4D4J6E5</accession>
<reference evidence="2" key="1">
    <citation type="submission" date="2019-04" db="EMBL/GenBank/DDBJ databases">
        <title>Draft genome sequence of Pseudonocardiaceae bacterium SL3-2-4.</title>
        <authorList>
            <person name="Ningsih F."/>
            <person name="Yokota A."/>
            <person name="Sakai Y."/>
            <person name="Nanatani K."/>
            <person name="Yabe S."/>
            <person name="Oetari A."/>
            <person name="Sjamsuridzal W."/>
        </authorList>
    </citation>
    <scope>NUCLEOTIDE SEQUENCE [LARGE SCALE GENOMIC DNA]</scope>
    <source>
        <strain evidence="2">SL3-2-4</strain>
    </source>
</reference>